<accession>A0A517SX98</accession>
<evidence type="ECO:0000256" key="1">
    <source>
        <dbReference type="SAM" id="MobiDB-lite"/>
    </source>
</evidence>
<feature type="compositionally biased region" description="Polar residues" evidence="1">
    <location>
        <begin position="11"/>
        <end position="32"/>
    </location>
</feature>
<proteinExistence type="predicted"/>
<reference evidence="2 3" key="1">
    <citation type="submission" date="2019-02" db="EMBL/GenBank/DDBJ databases">
        <title>Deep-cultivation of Planctomycetes and their phenomic and genomic characterization uncovers novel biology.</title>
        <authorList>
            <person name="Wiegand S."/>
            <person name="Jogler M."/>
            <person name="Boedeker C."/>
            <person name="Pinto D."/>
            <person name="Vollmers J."/>
            <person name="Rivas-Marin E."/>
            <person name="Kohn T."/>
            <person name="Peeters S.H."/>
            <person name="Heuer A."/>
            <person name="Rast P."/>
            <person name="Oberbeckmann S."/>
            <person name="Bunk B."/>
            <person name="Jeske O."/>
            <person name="Meyerdierks A."/>
            <person name="Storesund J.E."/>
            <person name="Kallscheuer N."/>
            <person name="Luecker S."/>
            <person name="Lage O.M."/>
            <person name="Pohl T."/>
            <person name="Merkel B.J."/>
            <person name="Hornburger P."/>
            <person name="Mueller R.-W."/>
            <person name="Bruemmer F."/>
            <person name="Labrenz M."/>
            <person name="Spormann A.M."/>
            <person name="Op den Camp H."/>
            <person name="Overmann J."/>
            <person name="Amann R."/>
            <person name="Jetten M.S.M."/>
            <person name="Mascher T."/>
            <person name="Medema M.H."/>
            <person name="Devos D.P."/>
            <person name="Kaster A.-K."/>
            <person name="Ovreas L."/>
            <person name="Rohde M."/>
            <person name="Galperin M.Y."/>
            <person name="Jogler C."/>
        </authorList>
    </citation>
    <scope>NUCLEOTIDE SEQUENCE [LARGE SCALE GENOMIC DNA]</scope>
    <source>
        <strain evidence="2 3">SV_7m_r</strain>
    </source>
</reference>
<organism evidence="2 3">
    <name type="scientific">Stieleria bergensis</name>
    <dbReference type="NCBI Taxonomy" id="2528025"/>
    <lineage>
        <taxon>Bacteria</taxon>
        <taxon>Pseudomonadati</taxon>
        <taxon>Planctomycetota</taxon>
        <taxon>Planctomycetia</taxon>
        <taxon>Pirellulales</taxon>
        <taxon>Pirellulaceae</taxon>
        <taxon>Stieleria</taxon>
    </lineage>
</organism>
<evidence type="ECO:0000313" key="3">
    <source>
        <dbReference type="Proteomes" id="UP000315003"/>
    </source>
</evidence>
<gene>
    <name evidence="2" type="ORF">SV7mr_33000</name>
</gene>
<name>A0A517SX98_9BACT</name>
<evidence type="ECO:0000313" key="2">
    <source>
        <dbReference type="EMBL" id="QDT60774.1"/>
    </source>
</evidence>
<sequence>MHAQNPHHTQHNGQNKYSMGKSTKRLTSNTAAPASGRVLLTEPWQTQKPLMGLAARTTGDIGLAWDAQISSSVFCGFWGVISVCTTESVICNAKNSGKYGRLVVNE</sequence>
<protein>
    <submittedName>
        <fullName evidence="2">Uncharacterized protein</fullName>
    </submittedName>
</protein>
<dbReference type="Proteomes" id="UP000315003">
    <property type="component" value="Chromosome"/>
</dbReference>
<feature type="region of interest" description="Disordered" evidence="1">
    <location>
        <begin position="1"/>
        <end position="39"/>
    </location>
</feature>
<dbReference type="AlphaFoldDB" id="A0A517SX98"/>
<keyword evidence="3" id="KW-1185">Reference proteome</keyword>
<dbReference type="EMBL" id="CP036272">
    <property type="protein sequence ID" value="QDT60774.1"/>
    <property type="molecule type" value="Genomic_DNA"/>
</dbReference>